<dbReference type="Proteomes" id="UP001438707">
    <property type="component" value="Unassembled WGS sequence"/>
</dbReference>
<organism evidence="2 3">
    <name type="scientific">Apatococcus lobatus</name>
    <dbReference type="NCBI Taxonomy" id="904363"/>
    <lineage>
        <taxon>Eukaryota</taxon>
        <taxon>Viridiplantae</taxon>
        <taxon>Chlorophyta</taxon>
        <taxon>core chlorophytes</taxon>
        <taxon>Trebouxiophyceae</taxon>
        <taxon>Chlorellales</taxon>
        <taxon>Chlorellaceae</taxon>
        <taxon>Apatococcus</taxon>
    </lineage>
</organism>
<proteinExistence type="predicted"/>
<dbReference type="PANTHER" id="PTHR47579">
    <property type="entry name" value="COMPLEX 1 LYR PROTEIN"/>
    <property type="match status" value="1"/>
</dbReference>
<gene>
    <name evidence="2" type="ORF">WJX74_010449</name>
</gene>
<accession>A0AAW1RIW3</accession>
<evidence type="ECO:0000313" key="2">
    <source>
        <dbReference type="EMBL" id="KAK9833207.1"/>
    </source>
</evidence>
<dbReference type="InterPro" id="IPR008011">
    <property type="entry name" value="Complex1_LYR_dom"/>
</dbReference>
<feature type="domain" description="Complex 1 LYR protein" evidence="1">
    <location>
        <begin position="9"/>
        <end position="64"/>
    </location>
</feature>
<evidence type="ECO:0000313" key="3">
    <source>
        <dbReference type="Proteomes" id="UP001438707"/>
    </source>
</evidence>
<reference evidence="2 3" key="1">
    <citation type="journal article" date="2024" name="Nat. Commun.">
        <title>Phylogenomics reveals the evolutionary origins of lichenization in chlorophyte algae.</title>
        <authorList>
            <person name="Puginier C."/>
            <person name="Libourel C."/>
            <person name="Otte J."/>
            <person name="Skaloud P."/>
            <person name="Haon M."/>
            <person name="Grisel S."/>
            <person name="Petersen M."/>
            <person name="Berrin J.G."/>
            <person name="Delaux P.M."/>
            <person name="Dal Grande F."/>
            <person name="Keller J."/>
        </authorList>
    </citation>
    <scope>NUCLEOTIDE SEQUENCE [LARGE SCALE GENOMIC DNA]</scope>
    <source>
        <strain evidence="2 3">SAG 2145</strain>
    </source>
</reference>
<dbReference type="EMBL" id="JALJOS010000011">
    <property type="protein sequence ID" value="KAK9833207.1"/>
    <property type="molecule type" value="Genomic_DNA"/>
</dbReference>
<evidence type="ECO:0000259" key="1">
    <source>
        <dbReference type="Pfam" id="PF05347"/>
    </source>
</evidence>
<dbReference type="PANTHER" id="PTHR47579:SF3">
    <property type="entry name" value="COMPLEX 1 LYR PROTEIN DOMAIN-CONTAINING PROTEIN"/>
    <property type="match status" value="1"/>
</dbReference>
<keyword evidence="3" id="KW-1185">Reference proteome</keyword>
<protein>
    <recommendedName>
        <fullName evidence="1">Complex 1 LYR protein domain-containing protein</fullName>
    </recommendedName>
</protein>
<name>A0AAW1RIW3_9CHLO</name>
<dbReference type="Pfam" id="PF05347">
    <property type="entry name" value="Complex1_LYR"/>
    <property type="match status" value="1"/>
</dbReference>
<comment type="caution">
    <text evidence="2">The sequence shown here is derived from an EMBL/GenBank/DDBJ whole genome shotgun (WGS) entry which is preliminary data.</text>
</comment>
<dbReference type="CDD" id="cd20251">
    <property type="entry name" value="Complex1_LYR_SF"/>
    <property type="match status" value="1"/>
</dbReference>
<sequence length="84" mass="9629">MADPRTFGVLKLFKDCLRLADYVGSQGGNQEVLKQQVRVQFRRHAGETDPQKIEEHKEAALRGLSNYMMHEAQRMAKAQQAKKD</sequence>
<dbReference type="AlphaFoldDB" id="A0AAW1RIW3"/>